<dbReference type="InterPro" id="IPR008278">
    <property type="entry name" value="4-PPantetheinyl_Trfase_dom"/>
</dbReference>
<dbReference type="RefSeq" id="WP_379787506.1">
    <property type="nucleotide sequence ID" value="NZ_JBHSHL010000009.1"/>
</dbReference>
<comment type="cofactor">
    <cofactor evidence="8">
        <name>Mg(2+)</name>
        <dbReference type="ChEBI" id="CHEBI:18420"/>
    </cofactor>
</comment>
<feature type="binding site" evidence="8">
    <location>
        <position position="8"/>
    </location>
    <ligand>
        <name>Mg(2+)</name>
        <dbReference type="ChEBI" id="CHEBI:18420"/>
    </ligand>
</feature>
<keyword evidence="8" id="KW-0963">Cytoplasm</keyword>
<comment type="catalytic activity">
    <reaction evidence="8">
        <text>apo-[ACP] + CoA = holo-[ACP] + adenosine 3',5'-bisphosphate + H(+)</text>
        <dbReference type="Rhea" id="RHEA:12068"/>
        <dbReference type="Rhea" id="RHEA-COMP:9685"/>
        <dbReference type="Rhea" id="RHEA-COMP:9690"/>
        <dbReference type="ChEBI" id="CHEBI:15378"/>
        <dbReference type="ChEBI" id="CHEBI:29999"/>
        <dbReference type="ChEBI" id="CHEBI:57287"/>
        <dbReference type="ChEBI" id="CHEBI:58343"/>
        <dbReference type="ChEBI" id="CHEBI:64479"/>
        <dbReference type="EC" id="2.7.8.7"/>
    </reaction>
</comment>
<keyword evidence="4 8" id="KW-0276">Fatty acid metabolism</keyword>
<evidence type="ECO:0000256" key="6">
    <source>
        <dbReference type="ARBA" id="ARBA00023098"/>
    </source>
</evidence>
<keyword evidence="1 8" id="KW-0444">Lipid biosynthesis</keyword>
<dbReference type="SUPFAM" id="SSF56214">
    <property type="entry name" value="4'-phosphopantetheinyl transferase"/>
    <property type="match status" value="1"/>
</dbReference>
<name>A0ABV9QJD0_9FIRM</name>
<dbReference type="InterPro" id="IPR002582">
    <property type="entry name" value="ACPS"/>
</dbReference>
<dbReference type="GO" id="GO:0008897">
    <property type="term" value="F:holo-[acyl-carrier-protein] synthase activity"/>
    <property type="evidence" value="ECO:0007669"/>
    <property type="project" value="UniProtKB-EC"/>
</dbReference>
<comment type="subcellular location">
    <subcellularLocation>
        <location evidence="8">Cytoplasm</location>
    </subcellularLocation>
</comment>
<evidence type="ECO:0000256" key="4">
    <source>
        <dbReference type="ARBA" id="ARBA00022832"/>
    </source>
</evidence>
<dbReference type="EMBL" id="JBHSHL010000009">
    <property type="protein sequence ID" value="MFC4804024.1"/>
    <property type="molecule type" value="Genomic_DNA"/>
</dbReference>
<dbReference type="InterPro" id="IPR004568">
    <property type="entry name" value="Ppantetheine-prot_Trfase_dom"/>
</dbReference>
<dbReference type="Pfam" id="PF01648">
    <property type="entry name" value="ACPS"/>
    <property type="match status" value="1"/>
</dbReference>
<feature type="domain" description="4'-phosphopantetheinyl transferase" evidence="9">
    <location>
        <begin position="4"/>
        <end position="119"/>
    </location>
</feature>
<organism evidence="10 11">
    <name type="scientific">Filifactor villosus</name>
    <dbReference type="NCBI Taxonomy" id="29374"/>
    <lineage>
        <taxon>Bacteria</taxon>
        <taxon>Bacillati</taxon>
        <taxon>Bacillota</taxon>
        <taxon>Clostridia</taxon>
        <taxon>Peptostreptococcales</taxon>
        <taxon>Filifactoraceae</taxon>
        <taxon>Filifactor</taxon>
    </lineage>
</organism>
<keyword evidence="5 8" id="KW-0460">Magnesium</keyword>
<protein>
    <recommendedName>
        <fullName evidence="8">Holo-[acyl-carrier-protein] synthase</fullName>
        <shortName evidence="8">Holo-ACP synthase</shortName>
        <ecNumber evidence="8">2.7.8.7</ecNumber>
    </recommendedName>
    <alternativeName>
        <fullName evidence="8">4'-phosphopantetheinyl transferase AcpS</fullName>
    </alternativeName>
</protein>
<feature type="binding site" evidence="8">
    <location>
        <position position="56"/>
    </location>
    <ligand>
        <name>Mg(2+)</name>
        <dbReference type="ChEBI" id="CHEBI:18420"/>
    </ligand>
</feature>
<comment type="function">
    <text evidence="8">Transfers the 4'-phosphopantetheine moiety from coenzyme A to a Ser of acyl-carrier-protein.</text>
</comment>
<dbReference type="Proteomes" id="UP001595916">
    <property type="component" value="Unassembled WGS sequence"/>
</dbReference>
<evidence type="ECO:0000256" key="1">
    <source>
        <dbReference type="ARBA" id="ARBA00022516"/>
    </source>
</evidence>
<dbReference type="Gene3D" id="3.90.470.20">
    <property type="entry name" value="4'-phosphopantetheinyl transferase domain"/>
    <property type="match status" value="1"/>
</dbReference>
<keyword evidence="2 8" id="KW-0808">Transferase</keyword>
<evidence type="ECO:0000313" key="10">
    <source>
        <dbReference type="EMBL" id="MFC4804024.1"/>
    </source>
</evidence>
<dbReference type="NCBIfam" id="TIGR00556">
    <property type="entry name" value="pantethn_trn"/>
    <property type="match status" value="1"/>
</dbReference>
<dbReference type="EC" id="2.7.8.7" evidence="8"/>
<evidence type="ECO:0000256" key="7">
    <source>
        <dbReference type="ARBA" id="ARBA00023160"/>
    </source>
</evidence>
<keyword evidence="11" id="KW-1185">Reference proteome</keyword>
<accession>A0ABV9QJD0</accession>
<evidence type="ECO:0000313" key="11">
    <source>
        <dbReference type="Proteomes" id="UP001595916"/>
    </source>
</evidence>
<dbReference type="HAMAP" id="MF_00101">
    <property type="entry name" value="AcpS"/>
    <property type="match status" value="1"/>
</dbReference>
<evidence type="ECO:0000256" key="2">
    <source>
        <dbReference type="ARBA" id="ARBA00022679"/>
    </source>
</evidence>
<dbReference type="InterPro" id="IPR037143">
    <property type="entry name" value="4-PPantetheinyl_Trfase_dom_sf"/>
</dbReference>
<comment type="caution">
    <text evidence="10">The sequence shown here is derived from an EMBL/GenBank/DDBJ whole genome shotgun (WGS) entry which is preliminary data.</text>
</comment>
<gene>
    <name evidence="8 10" type="primary">acpS</name>
    <name evidence="10" type="ORF">ACFO4R_02910</name>
</gene>
<reference evidence="11" key="1">
    <citation type="journal article" date="2019" name="Int. J. Syst. Evol. Microbiol.">
        <title>The Global Catalogue of Microorganisms (GCM) 10K type strain sequencing project: providing services to taxonomists for standard genome sequencing and annotation.</title>
        <authorList>
            <consortium name="The Broad Institute Genomics Platform"/>
            <consortium name="The Broad Institute Genome Sequencing Center for Infectious Disease"/>
            <person name="Wu L."/>
            <person name="Ma J."/>
        </authorList>
    </citation>
    <scope>NUCLEOTIDE SEQUENCE [LARGE SCALE GENOMIC DNA]</scope>
    <source>
        <strain evidence="11">CCUG 46385</strain>
    </source>
</reference>
<sequence>MIYGIGTDIVSVARVRYITEKHPKFLTRFFTCEEAKYFAEIQIPYETIAACFAAKEAVSKAMGTGFSTFSFKDIEVLHRESGAPYIELHRGAKLLFEDLSLKRIHLSLSHEREYAVAYCVIEM</sequence>
<keyword evidence="3 8" id="KW-0479">Metal-binding</keyword>
<evidence type="ECO:0000256" key="3">
    <source>
        <dbReference type="ARBA" id="ARBA00022723"/>
    </source>
</evidence>
<dbReference type="NCBIfam" id="TIGR00516">
    <property type="entry name" value="acpS"/>
    <property type="match status" value="1"/>
</dbReference>
<proteinExistence type="inferred from homology"/>
<keyword evidence="7 8" id="KW-0275">Fatty acid biosynthesis</keyword>
<evidence type="ECO:0000256" key="8">
    <source>
        <dbReference type="HAMAP-Rule" id="MF_00101"/>
    </source>
</evidence>
<evidence type="ECO:0000256" key="5">
    <source>
        <dbReference type="ARBA" id="ARBA00022842"/>
    </source>
</evidence>
<evidence type="ECO:0000259" key="9">
    <source>
        <dbReference type="Pfam" id="PF01648"/>
    </source>
</evidence>
<keyword evidence="6 8" id="KW-0443">Lipid metabolism</keyword>
<comment type="similarity">
    <text evidence="8">Belongs to the P-Pant transferase superfamily. AcpS family.</text>
</comment>